<feature type="signal peptide" evidence="1">
    <location>
        <begin position="1"/>
        <end position="22"/>
    </location>
</feature>
<keyword evidence="3" id="KW-1185">Reference proteome</keyword>
<evidence type="ECO:0000313" key="2">
    <source>
        <dbReference type="EMBL" id="GAA1947756.1"/>
    </source>
</evidence>
<keyword evidence="1" id="KW-0732">Signal</keyword>
<dbReference type="EMBL" id="BAAAPB010000001">
    <property type="protein sequence ID" value="GAA1947756.1"/>
    <property type="molecule type" value="Genomic_DNA"/>
</dbReference>
<accession>A0ABN2Q9L4</accession>
<organism evidence="2 3">
    <name type="scientific">Nocardioides panacihumi</name>
    <dbReference type="NCBI Taxonomy" id="400774"/>
    <lineage>
        <taxon>Bacteria</taxon>
        <taxon>Bacillati</taxon>
        <taxon>Actinomycetota</taxon>
        <taxon>Actinomycetes</taxon>
        <taxon>Propionibacteriales</taxon>
        <taxon>Nocardioidaceae</taxon>
        <taxon>Nocardioides</taxon>
    </lineage>
</organism>
<name>A0ABN2Q9L4_9ACTN</name>
<reference evidence="2 3" key="1">
    <citation type="journal article" date="2019" name="Int. J. Syst. Evol. Microbiol.">
        <title>The Global Catalogue of Microorganisms (GCM) 10K type strain sequencing project: providing services to taxonomists for standard genome sequencing and annotation.</title>
        <authorList>
            <consortium name="The Broad Institute Genomics Platform"/>
            <consortium name="The Broad Institute Genome Sequencing Center for Infectious Disease"/>
            <person name="Wu L."/>
            <person name="Ma J."/>
        </authorList>
    </citation>
    <scope>NUCLEOTIDE SEQUENCE [LARGE SCALE GENOMIC DNA]</scope>
    <source>
        <strain evidence="2 3">JCM 15309</strain>
    </source>
</reference>
<feature type="chain" id="PRO_5045470524" description="Peptidase C39-like domain-containing protein" evidence="1">
    <location>
        <begin position="23"/>
        <end position="278"/>
    </location>
</feature>
<protein>
    <recommendedName>
        <fullName evidence="4">Peptidase C39-like domain-containing protein</fullName>
    </recommendedName>
</protein>
<proteinExistence type="predicted"/>
<gene>
    <name evidence="2" type="ORF">GCM10009798_03600</name>
</gene>
<dbReference type="RefSeq" id="WP_344041803.1">
    <property type="nucleotide sequence ID" value="NZ_BAAAPB010000001.1"/>
</dbReference>
<evidence type="ECO:0000256" key="1">
    <source>
        <dbReference type="SAM" id="SignalP"/>
    </source>
</evidence>
<dbReference type="Gene3D" id="3.90.70.10">
    <property type="entry name" value="Cysteine proteinases"/>
    <property type="match status" value="1"/>
</dbReference>
<dbReference type="Proteomes" id="UP001500571">
    <property type="component" value="Unassembled WGS sequence"/>
</dbReference>
<comment type="caution">
    <text evidence="2">The sequence shown here is derived from an EMBL/GenBank/DDBJ whole genome shotgun (WGS) entry which is preliminary data.</text>
</comment>
<sequence length="278" mass="29623">MSHLVHRLVGAFVGAVSVSTFAVVGTAGAQAATATCPIDQVTEQGTCAPLVPEPPPTDFQKKQAAEKAAAAGGLATTMSTNDPGGGPDAYVLPEVKAMRIFKEGEGNGKKSYTCGPAATRNMVAAMYKRRTGAYKDFGEAQFATWEKTTTAGTSRANVARALNAHFSSFGHWTTSRPTSKASLLTTVKSDTSVYHQPVIANIDTGYLEEFWGKNLPHFDLIYGYDATGATTFLKFAEEWDPIYIYGASTYGNPYGHQKATLQHAFTAITHTAIHGIVS</sequence>
<evidence type="ECO:0000313" key="3">
    <source>
        <dbReference type="Proteomes" id="UP001500571"/>
    </source>
</evidence>
<evidence type="ECO:0008006" key="4">
    <source>
        <dbReference type="Google" id="ProtNLM"/>
    </source>
</evidence>